<dbReference type="InterPro" id="IPR000668">
    <property type="entry name" value="Peptidase_C1A_C"/>
</dbReference>
<dbReference type="Pfam" id="PF00112">
    <property type="entry name" value="Peptidase_C1"/>
    <property type="match status" value="1"/>
</dbReference>
<keyword evidence="5" id="KW-1185">Reference proteome</keyword>
<name>A0A833QRP9_9POAL</name>
<dbReference type="OrthoDB" id="10253408at2759"/>
<dbReference type="SMART" id="SM00645">
    <property type="entry name" value="Pept_C1"/>
    <property type="match status" value="1"/>
</dbReference>
<evidence type="ECO:0000256" key="1">
    <source>
        <dbReference type="ARBA" id="ARBA00008455"/>
    </source>
</evidence>
<sequence length="188" mass="20426">MFKYAGSCWAFTAVAAIESVVKIRKGVLLDLSEQELVDCVTTCYKCEGGWPDKAFQWVISNKGIATEAYYPYTATSNNCNVQRASNCAVSITSYRYVGQDNEVSLMNVVATQPVVVAIDARGNSFQNYKGGIYTGPCGTNLTHALVIVGYDDGYMYIQRESPYDQPRGLCGLASLLVVPTIASPRADA</sequence>
<dbReference type="AlphaFoldDB" id="A0A833QRP9"/>
<dbReference type="PANTHER" id="PTHR12411">
    <property type="entry name" value="CYSTEINE PROTEASE FAMILY C1-RELATED"/>
    <property type="match status" value="1"/>
</dbReference>
<reference evidence="4" key="1">
    <citation type="submission" date="2020-01" db="EMBL/GenBank/DDBJ databases">
        <title>Genome sequence of Kobresia littledalei, the first chromosome-level genome in the family Cyperaceae.</title>
        <authorList>
            <person name="Qu G."/>
        </authorList>
    </citation>
    <scope>NUCLEOTIDE SEQUENCE</scope>
    <source>
        <strain evidence="4">C.B.Clarke</strain>
        <tissue evidence="4">Leaf</tissue>
    </source>
</reference>
<protein>
    <submittedName>
        <fullName evidence="4">Ervatamin-B</fullName>
    </submittedName>
</protein>
<dbReference type="InterPro" id="IPR038765">
    <property type="entry name" value="Papain-like_cys_pep_sf"/>
</dbReference>
<dbReference type="Proteomes" id="UP000623129">
    <property type="component" value="Unassembled WGS sequence"/>
</dbReference>
<dbReference type="EMBL" id="SWLB01000012">
    <property type="protein sequence ID" value="KAF3331300.1"/>
    <property type="molecule type" value="Genomic_DNA"/>
</dbReference>
<proteinExistence type="inferred from homology"/>
<organism evidence="4 5">
    <name type="scientific">Carex littledalei</name>
    <dbReference type="NCBI Taxonomy" id="544730"/>
    <lineage>
        <taxon>Eukaryota</taxon>
        <taxon>Viridiplantae</taxon>
        <taxon>Streptophyta</taxon>
        <taxon>Embryophyta</taxon>
        <taxon>Tracheophyta</taxon>
        <taxon>Spermatophyta</taxon>
        <taxon>Magnoliopsida</taxon>
        <taxon>Liliopsida</taxon>
        <taxon>Poales</taxon>
        <taxon>Cyperaceae</taxon>
        <taxon>Cyperoideae</taxon>
        <taxon>Cariceae</taxon>
        <taxon>Carex</taxon>
        <taxon>Carex subgen. Euthyceras</taxon>
    </lineage>
</organism>
<dbReference type="InterPro" id="IPR013128">
    <property type="entry name" value="Peptidase_C1A"/>
</dbReference>
<gene>
    <name evidence="4" type="ORF">FCM35_KLT02706</name>
</gene>
<dbReference type="SUPFAM" id="SSF54001">
    <property type="entry name" value="Cysteine proteinases"/>
    <property type="match status" value="1"/>
</dbReference>
<comment type="caution">
    <text evidence="4">The sequence shown here is derived from an EMBL/GenBank/DDBJ whole genome shotgun (WGS) entry which is preliminary data.</text>
</comment>
<evidence type="ECO:0000313" key="4">
    <source>
        <dbReference type="EMBL" id="KAF3331300.1"/>
    </source>
</evidence>
<dbReference type="GO" id="GO:0008234">
    <property type="term" value="F:cysteine-type peptidase activity"/>
    <property type="evidence" value="ECO:0007669"/>
    <property type="project" value="InterPro"/>
</dbReference>
<dbReference type="CDD" id="cd02248">
    <property type="entry name" value="Peptidase_C1A"/>
    <property type="match status" value="1"/>
</dbReference>
<dbReference type="PROSITE" id="PS00639">
    <property type="entry name" value="THIOL_PROTEASE_HIS"/>
    <property type="match status" value="1"/>
</dbReference>
<accession>A0A833QRP9</accession>
<dbReference type="GO" id="GO:0006508">
    <property type="term" value="P:proteolysis"/>
    <property type="evidence" value="ECO:0007669"/>
    <property type="project" value="InterPro"/>
</dbReference>
<keyword evidence="2" id="KW-1015">Disulfide bond</keyword>
<evidence type="ECO:0000256" key="2">
    <source>
        <dbReference type="ARBA" id="ARBA00023157"/>
    </source>
</evidence>
<dbReference type="InterPro" id="IPR039417">
    <property type="entry name" value="Peptidase_C1A_papain-like"/>
</dbReference>
<comment type="similarity">
    <text evidence="1">Belongs to the peptidase C1 family.</text>
</comment>
<dbReference type="Gene3D" id="3.90.70.10">
    <property type="entry name" value="Cysteine proteinases"/>
    <property type="match status" value="1"/>
</dbReference>
<evidence type="ECO:0000313" key="5">
    <source>
        <dbReference type="Proteomes" id="UP000623129"/>
    </source>
</evidence>
<evidence type="ECO:0000259" key="3">
    <source>
        <dbReference type="SMART" id="SM00645"/>
    </source>
</evidence>
<feature type="domain" description="Peptidase C1A papain C-terminal" evidence="3">
    <location>
        <begin position="3"/>
        <end position="180"/>
    </location>
</feature>
<dbReference type="InterPro" id="IPR025660">
    <property type="entry name" value="Pept_his_AS"/>
</dbReference>